<keyword evidence="3" id="KW-1185">Reference proteome</keyword>
<feature type="compositionally biased region" description="Basic and acidic residues" evidence="1">
    <location>
        <begin position="50"/>
        <end position="59"/>
    </location>
</feature>
<reference evidence="3" key="1">
    <citation type="journal article" date="2019" name="Int. J. Syst. Evol. Microbiol.">
        <title>The Global Catalogue of Microorganisms (GCM) 10K type strain sequencing project: providing services to taxonomists for standard genome sequencing and annotation.</title>
        <authorList>
            <consortium name="The Broad Institute Genomics Platform"/>
            <consortium name="The Broad Institute Genome Sequencing Center for Infectious Disease"/>
            <person name="Wu L."/>
            <person name="Ma J."/>
        </authorList>
    </citation>
    <scope>NUCLEOTIDE SEQUENCE [LARGE SCALE GENOMIC DNA]</scope>
    <source>
        <strain evidence="3">JCM 17810</strain>
    </source>
</reference>
<proteinExistence type="predicted"/>
<dbReference type="EMBL" id="BAABGN010000012">
    <property type="protein sequence ID" value="GAA4428458.1"/>
    <property type="molecule type" value="Genomic_DNA"/>
</dbReference>
<gene>
    <name evidence="2" type="ORF">GCM10023169_29610</name>
</gene>
<protein>
    <submittedName>
        <fullName evidence="2">Uncharacterized protein</fullName>
    </submittedName>
</protein>
<organism evidence="2 3">
    <name type="scientific">Georgenia halophila</name>
    <dbReference type="NCBI Taxonomy" id="620889"/>
    <lineage>
        <taxon>Bacteria</taxon>
        <taxon>Bacillati</taxon>
        <taxon>Actinomycetota</taxon>
        <taxon>Actinomycetes</taxon>
        <taxon>Micrococcales</taxon>
        <taxon>Bogoriellaceae</taxon>
        <taxon>Georgenia</taxon>
    </lineage>
</organism>
<evidence type="ECO:0000313" key="2">
    <source>
        <dbReference type="EMBL" id="GAA4428458.1"/>
    </source>
</evidence>
<name>A0ABP8LFN7_9MICO</name>
<evidence type="ECO:0000313" key="3">
    <source>
        <dbReference type="Proteomes" id="UP001500622"/>
    </source>
</evidence>
<comment type="caution">
    <text evidence="2">The sequence shown here is derived from an EMBL/GenBank/DDBJ whole genome shotgun (WGS) entry which is preliminary data.</text>
</comment>
<dbReference type="Proteomes" id="UP001500622">
    <property type="component" value="Unassembled WGS sequence"/>
</dbReference>
<accession>A0ABP8LFN7</accession>
<feature type="region of interest" description="Disordered" evidence="1">
    <location>
        <begin position="26"/>
        <end position="59"/>
    </location>
</feature>
<sequence>MLHAIGQLSAVYIRILRLVVPYTILGDGDRTSTQPQGPSREQPLSMDDCGAARREDYRQ</sequence>
<evidence type="ECO:0000256" key="1">
    <source>
        <dbReference type="SAM" id="MobiDB-lite"/>
    </source>
</evidence>